<feature type="transmembrane region" description="Helical" evidence="1">
    <location>
        <begin position="75"/>
        <end position="96"/>
    </location>
</feature>
<feature type="transmembrane region" description="Helical" evidence="1">
    <location>
        <begin position="21"/>
        <end position="45"/>
    </location>
</feature>
<feature type="transmembrane region" description="Helical" evidence="1">
    <location>
        <begin position="103"/>
        <end position="124"/>
    </location>
</feature>
<dbReference type="Proteomes" id="UP000192441">
    <property type="component" value="Unassembled WGS sequence"/>
</dbReference>
<evidence type="ECO:0000313" key="2">
    <source>
        <dbReference type="EMBL" id="BBZ15098.1"/>
    </source>
</evidence>
<sequence length="127" mass="13510">MESPTDRPGATPRSVNRFQKHWMWFIGILAALGLLGFLFAVVAMFPLAMATDVCHEGSTEKVCELSATGQNVLVMIPWGCLFAGVCGAVAGAGIAARFRWTPLLGIPVGLAVYFAMIPVGYAIALHT</sequence>
<dbReference type="Proteomes" id="UP000467379">
    <property type="component" value="Plasmid pJCM12687"/>
</dbReference>
<reference evidence="2 5" key="2">
    <citation type="journal article" date="2019" name="Emerg. Microbes Infect.">
        <title>Comprehensive subspecies identification of 175 nontuberculous mycobacteria species based on 7547 genomic profiles.</title>
        <authorList>
            <person name="Matsumoto Y."/>
            <person name="Kinjo T."/>
            <person name="Motooka D."/>
            <person name="Nabeya D."/>
            <person name="Jung N."/>
            <person name="Uechi K."/>
            <person name="Horii T."/>
            <person name="Iida T."/>
            <person name="Fujita J."/>
            <person name="Nakamura S."/>
        </authorList>
    </citation>
    <scope>NUCLEOTIDE SEQUENCE [LARGE SCALE GENOMIC DNA]</scope>
    <source>
        <strain evidence="2 5">JCM 12687</strain>
        <plasmid evidence="2">pJCM12687</plasmid>
    </source>
</reference>
<reference evidence="3 4" key="1">
    <citation type="submission" date="2016-12" db="EMBL/GenBank/DDBJ databases">
        <title>The new phylogeny of genus Mycobacterium.</title>
        <authorList>
            <person name="Tortoli E."/>
            <person name="Trovato A."/>
            <person name="Cirillo D.M."/>
        </authorList>
    </citation>
    <scope>NUCLEOTIDE SEQUENCE [LARGE SCALE GENOMIC DNA]</scope>
    <source>
        <strain evidence="3 4">DSM 44624</strain>
    </source>
</reference>
<gene>
    <name evidence="3" type="ORF">BST20_17555</name>
    <name evidence="2" type="ORF">MBRA_52930</name>
</gene>
<keyword evidence="1" id="KW-1133">Transmembrane helix</keyword>
<accession>A0A7I7WGM8</accession>
<evidence type="ECO:0000313" key="3">
    <source>
        <dbReference type="EMBL" id="ORA35407.1"/>
    </source>
</evidence>
<evidence type="ECO:0000256" key="1">
    <source>
        <dbReference type="SAM" id="Phobius"/>
    </source>
</evidence>
<organism evidence="3 4">
    <name type="scientific">Mycobacterium branderi</name>
    <dbReference type="NCBI Taxonomy" id="43348"/>
    <lineage>
        <taxon>Bacteria</taxon>
        <taxon>Bacillati</taxon>
        <taxon>Actinomycetota</taxon>
        <taxon>Actinomycetes</taxon>
        <taxon>Mycobacteriales</taxon>
        <taxon>Mycobacteriaceae</taxon>
        <taxon>Mycobacterium</taxon>
    </lineage>
</organism>
<keyword evidence="5" id="KW-1185">Reference proteome</keyword>
<dbReference type="AlphaFoldDB" id="A0A7I7WGM8"/>
<dbReference type="RefSeq" id="WP_083132674.1">
    <property type="nucleotide sequence ID" value="NZ_AP022607.1"/>
</dbReference>
<keyword evidence="2" id="KW-0614">Plasmid</keyword>
<dbReference type="OrthoDB" id="4732937at2"/>
<protein>
    <submittedName>
        <fullName evidence="3">Uncharacterized protein</fullName>
    </submittedName>
</protein>
<evidence type="ECO:0000313" key="4">
    <source>
        <dbReference type="Proteomes" id="UP000192441"/>
    </source>
</evidence>
<reference evidence="2" key="3">
    <citation type="submission" date="2020-02" db="EMBL/GenBank/DDBJ databases">
        <authorList>
            <person name="Matsumoto Y."/>
            <person name="Motooka D."/>
            <person name="Nakamura S."/>
        </authorList>
    </citation>
    <scope>NUCLEOTIDE SEQUENCE</scope>
    <source>
        <strain evidence="2">JCM 12687</strain>
        <plasmid evidence="2">pJCM12687</plasmid>
    </source>
</reference>
<name>A0A7I7WGM8_9MYCO</name>
<evidence type="ECO:0000313" key="5">
    <source>
        <dbReference type="Proteomes" id="UP000467379"/>
    </source>
</evidence>
<dbReference type="EMBL" id="MVHM01000012">
    <property type="protein sequence ID" value="ORA35407.1"/>
    <property type="molecule type" value="Genomic_DNA"/>
</dbReference>
<proteinExistence type="predicted"/>
<keyword evidence="1" id="KW-0472">Membrane</keyword>
<geneLocation type="plasmid" evidence="2 5">
    <name>pJCM12687</name>
</geneLocation>
<dbReference type="EMBL" id="AP022607">
    <property type="protein sequence ID" value="BBZ15098.1"/>
    <property type="molecule type" value="Genomic_DNA"/>
</dbReference>
<keyword evidence="1" id="KW-0812">Transmembrane</keyword>